<dbReference type="EMBL" id="CM056819">
    <property type="protein sequence ID" value="KAJ8625083.1"/>
    <property type="molecule type" value="Genomic_DNA"/>
</dbReference>
<gene>
    <name evidence="1" type="ORF">MRB53_033613</name>
</gene>
<evidence type="ECO:0000313" key="1">
    <source>
        <dbReference type="EMBL" id="KAJ8625083.1"/>
    </source>
</evidence>
<name>A0ACC2KVE5_PERAE</name>
<proteinExistence type="predicted"/>
<accession>A0ACC2KVE5</accession>
<comment type="caution">
    <text evidence="1">The sequence shown here is derived from an EMBL/GenBank/DDBJ whole genome shotgun (WGS) entry which is preliminary data.</text>
</comment>
<dbReference type="Proteomes" id="UP001234297">
    <property type="component" value="Chromosome 11"/>
</dbReference>
<organism evidence="1 2">
    <name type="scientific">Persea americana</name>
    <name type="common">Avocado</name>
    <dbReference type="NCBI Taxonomy" id="3435"/>
    <lineage>
        <taxon>Eukaryota</taxon>
        <taxon>Viridiplantae</taxon>
        <taxon>Streptophyta</taxon>
        <taxon>Embryophyta</taxon>
        <taxon>Tracheophyta</taxon>
        <taxon>Spermatophyta</taxon>
        <taxon>Magnoliopsida</taxon>
        <taxon>Magnoliidae</taxon>
        <taxon>Laurales</taxon>
        <taxon>Lauraceae</taxon>
        <taxon>Persea</taxon>
    </lineage>
</organism>
<reference evidence="1 2" key="1">
    <citation type="journal article" date="2022" name="Hortic Res">
        <title>A haplotype resolved chromosomal level avocado genome allows analysis of novel avocado genes.</title>
        <authorList>
            <person name="Nath O."/>
            <person name="Fletcher S.J."/>
            <person name="Hayward A."/>
            <person name="Shaw L.M."/>
            <person name="Masouleh A.K."/>
            <person name="Furtado A."/>
            <person name="Henry R.J."/>
            <person name="Mitter N."/>
        </authorList>
    </citation>
    <scope>NUCLEOTIDE SEQUENCE [LARGE SCALE GENOMIC DNA]</scope>
    <source>
        <strain evidence="2">cv. Hass</strain>
    </source>
</reference>
<protein>
    <submittedName>
        <fullName evidence="1">Uncharacterized protein</fullName>
    </submittedName>
</protein>
<evidence type="ECO:0000313" key="2">
    <source>
        <dbReference type="Proteomes" id="UP001234297"/>
    </source>
</evidence>
<sequence>MWKKKQKTESKLLVRKRDLLRIAIRVSTQTGRDSGSAVQGLLTPARFLWISVSFYGRLIMARGSCRAEERPSSLKGRDPAEALVITAVGKVYKF</sequence>
<keyword evidence="2" id="KW-1185">Reference proteome</keyword>